<protein>
    <submittedName>
        <fullName evidence="5">Outer membrane protein assembly factor BamA</fullName>
    </submittedName>
</protein>
<dbReference type="EMBL" id="FQYY01000002">
    <property type="protein sequence ID" value="SHI55655.1"/>
    <property type="molecule type" value="Genomic_DNA"/>
</dbReference>
<dbReference type="PANTHER" id="PTHR10161">
    <property type="entry name" value="TARTRATE-RESISTANT ACID PHOSPHATASE TYPE 5"/>
    <property type="match status" value="1"/>
</dbReference>
<dbReference type="OrthoDB" id="333971at2"/>
<dbReference type="PROSITE" id="PS51257">
    <property type="entry name" value="PROKAR_LIPOPROTEIN"/>
    <property type="match status" value="1"/>
</dbReference>
<feature type="chain" id="PRO_5012409621" evidence="3">
    <location>
        <begin position="23"/>
        <end position="1244"/>
    </location>
</feature>
<evidence type="ECO:0000256" key="1">
    <source>
        <dbReference type="ARBA" id="ARBA00022729"/>
    </source>
</evidence>
<dbReference type="InterPro" id="IPR004843">
    <property type="entry name" value="Calcineurin-like_PHP"/>
</dbReference>
<evidence type="ECO:0000256" key="3">
    <source>
        <dbReference type="SAM" id="SignalP"/>
    </source>
</evidence>
<keyword evidence="6" id="KW-1185">Reference proteome</keyword>
<dbReference type="AlphaFoldDB" id="A0A1M6C3M2"/>
<gene>
    <name evidence="5" type="ORF">SAMN04488096_102350</name>
</gene>
<accession>A0A1M6C3M2</accession>
<dbReference type="SUPFAM" id="SSF56300">
    <property type="entry name" value="Metallo-dependent phosphatases"/>
    <property type="match status" value="1"/>
</dbReference>
<reference evidence="5 6" key="1">
    <citation type="submission" date="2016-11" db="EMBL/GenBank/DDBJ databases">
        <authorList>
            <person name="Jaros S."/>
            <person name="Januszkiewicz K."/>
            <person name="Wedrychowicz H."/>
        </authorList>
    </citation>
    <scope>NUCLEOTIDE SEQUENCE [LARGE SCALE GENOMIC DNA]</scope>
    <source>
        <strain evidence="5 6">DSM 21425</strain>
    </source>
</reference>
<dbReference type="STRING" id="579105.SAMN04488096_102350"/>
<dbReference type="Gene3D" id="3.60.21.10">
    <property type="match status" value="1"/>
</dbReference>
<proteinExistence type="predicted"/>
<dbReference type="Pfam" id="PF00149">
    <property type="entry name" value="Metallophos"/>
    <property type="match status" value="1"/>
</dbReference>
<evidence type="ECO:0000256" key="2">
    <source>
        <dbReference type="ARBA" id="ARBA00022801"/>
    </source>
</evidence>
<dbReference type="PANTHER" id="PTHR10161:SF14">
    <property type="entry name" value="TARTRATE-RESISTANT ACID PHOSPHATASE TYPE 5"/>
    <property type="match status" value="1"/>
</dbReference>
<organism evidence="5 6">
    <name type="scientific">Mesonia phycicola</name>
    <dbReference type="NCBI Taxonomy" id="579105"/>
    <lineage>
        <taxon>Bacteria</taxon>
        <taxon>Pseudomonadati</taxon>
        <taxon>Bacteroidota</taxon>
        <taxon>Flavobacteriia</taxon>
        <taxon>Flavobacteriales</taxon>
        <taxon>Flavobacteriaceae</taxon>
        <taxon>Mesonia</taxon>
    </lineage>
</organism>
<evidence type="ECO:0000259" key="4">
    <source>
        <dbReference type="Pfam" id="PF00149"/>
    </source>
</evidence>
<dbReference type="InterPro" id="IPR029052">
    <property type="entry name" value="Metallo-depent_PP-like"/>
</dbReference>
<keyword evidence="1 3" id="KW-0732">Signal</keyword>
<name>A0A1M6C3M2_9FLAO</name>
<feature type="signal peptide" evidence="3">
    <location>
        <begin position="1"/>
        <end position="22"/>
    </location>
</feature>
<dbReference type="Proteomes" id="UP000184225">
    <property type="component" value="Unassembled WGS sequence"/>
</dbReference>
<evidence type="ECO:0000313" key="5">
    <source>
        <dbReference type="EMBL" id="SHI55655.1"/>
    </source>
</evidence>
<evidence type="ECO:0000313" key="6">
    <source>
        <dbReference type="Proteomes" id="UP000184225"/>
    </source>
</evidence>
<dbReference type="InterPro" id="IPR051558">
    <property type="entry name" value="Metallophosphoesterase_PAP"/>
</dbReference>
<dbReference type="Gene3D" id="2.40.160.50">
    <property type="entry name" value="membrane protein fhac: a member of the omp85/tpsb transporter family"/>
    <property type="match status" value="1"/>
</dbReference>
<feature type="domain" description="Calcineurin-like phosphoesterase" evidence="4">
    <location>
        <begin position="66"/>
        <end position="245"/>
    </location>
</feature>
<dbReference type="RefSeq" id="WP_073148673.1">
    <property type="nucleotide sequence ID" value="NZ_FQYY01000002.1"/>
</dbReference>
<dbReference type="GO" id="GO:0016787">
    <property type="term" value="F:hydrolase activity"/>
    <property type="evidence" value="ECO:0007669"/>
    <property type="project" value="UniProtKB-KW"/>
</dbReference>
<keyword evidence="2" id="KW-0378">Hydrolase</keyword>
<sequence>MKKNNILLTICIIFLASSCATFGPKINEDYPQDSISYPSSKKLEKRFFLIGDAGYSNMGSSSLGVQAFKYFIDSSDTKNTYAVFLGDNIYPAGMPGKEDPLRKQSESRIDAQINALENYDGNILFIPGNHDWYNEGLDGVKEQADYIKDKTKQKDVWAPKPGCGLEIRDLTDNLTLIIIDSQWYLEDWDDSPTINDNCSEIKTRDALFAEIESELKKGQNKNIVIALHHPMYTNGVHGGNYHLNRHLYPSQSKIPMPVLGSLAMLIRTTGGVSIQDAQNERYKSFRDRLETISKNYERVTYISGHEHNMQYVIHDGLHQIISGAGSKRSYASLRNDGVFAYPDQGFAVYDVFKDKSTWVRFYGSENGLPKLLFQTEVFQKETAPNLDNLPDPNSFSKEIEVSIYNEEDTDKSEVYESLWGDHYRKLYGKKIKTKVALLDTLYGGLTVVREGGGHQTRSIRVKDSLGRDYNIRALKKSAVQFLQTVAFKDQSVEQKFQNTLAEDAIEDFYTASHPFAFMAIPKLSDAAEIFHTNPKVIYLPQQKALGKYNEAYGDDIYMIVERPEGDWKEAEFFGSPNHDIESTEGMFERLRRDEKYSLDEVAYIRARIFDMLIGDWDRHKDQWRWAEFETEDGKHIFRPIPRDRDQAFSNFDGAFFGTLKGLAGFAKQFGEYGDDIDDVAWFNTAAAGLDRSLIQNKGRETWIAEAKYLQDHITDEVIEEAFNDLPEEVRKDESTQDIKTFLKARKENIVDIAERYYNYLAKLAIVTATDKDDFIDVTRLENGKTKIEIFRNKGGKRKSLFSKKTYDKKDTKEIWIYGLDDDDTFTVVGNSKSKNIPIKLIGGQNNDIYKVDNSKKLKIYEHKSKPNTFTDAQDAKIRLSDNYEQNFFNKDKKIFSSNVILPGIGYNPDDGVKIGLQDVYTHYGFKRDPFSSQHKFRAGYYFATNGFDFYYDARFARIVGNYSLGVGAWFTSPNFAQNFFGYGNSTRNPNRDNDEDFDFNRTKISKVGASIGLVRESPFGSYFGYKASFESVEVDQTSGRFIDQYFANNANVFERKYFAGLDATYRYESYDDVLNPTNGMKFQLSVGGKMNTKDTQNIYGYIKPSIEFFNSITRNRKWVLRTEVNSQINIGDDFEFYQAANLGGATGLRGYRNERFMGESSLATSADIRYTLGEVKTTFLPFEFGIFGGADVGRVWLDGEDSKQWHNDFGGGLWVNSAEAVNGTFNLFAGEDGMRFSFGFGFKF</sequence>